<comment type="caution">
    <text evidence="2">The sequence shown here is derived from an EMBL/GenBank/DDBJ whole genome shotgun (WGS) entry which is preliminary data.</text>
</comment>
<proteinExistence type="predicted"/>
<dbReference type="InterPro" id="IPR025235">
    <property type="entry name" value="DUF4178"/>
</dbReference>
<dbReference type="Proteomes" id="UP000575241">
    <property type="component" value="Unassembled WGS sequence"/>
</dbReference>
<evidence type="ECO:0000259" key="1">
    <source>
        <dbReference type="Pfam" id="PF13785"/>
    </source>
</evidence>
<reference evidence="2 3" key="1">
    <citation type="submission" date="2020-08" db="EMBL/GenBank/DDBJ databases">
        <title>Functional genomics of gut bacteria from endangered species of beetles.</title>
        <authorList>
            <person name="Carlos-Shanley C."/>
        </authorList>
    </citation>
    <scope>NUCLEOTIDE SEQUENCE [LARGE SCALE GENOMIC DNA]</scope>
    <source>
        <strain evidence="2 3">S00224</strain>
    </source>
</reference>
<sequence>MSLSVNCPNCGAEVVFRSAALPARVCDYCHSLLSRSDTGVMVVGKSSPLPFDVSPVQIGMRGRIEDQPFEVIGRVRWAWTDGAWNEWLLLFGDGSHGWLGDAMGQFMLMRERPFSQVQTRTLKDIGKGKEAVPGAEITLDARKLTIVDARDVLCIAAEGELPFTPTPGWRVYSVDLRGPKGECASLQRDTLATSFYQGHYVTLAELAPTGLRAFEGWTLPAYAA</sequence>
<keyword evidence="3" id="KW-1185">Reference proteome</keyword>
<dbReference type="RefSeq" id="WP_184161693.1">
    <property type="nucleotide sequence ID" value="NZ_JACHLN010000001.1"/>
</dbReference>
<dbReference type="AlphaFoldDB" id="A0A7W7JXR7"/>
<evidence type="ECO:0000313" key="2">
    <source>
        <dbReference type="EMBL" id="MBB4837322.1"/>
    </source>
</evidence>
<feature type="domain" description="DUF4178" evidence="1">
    <location>
        <begin position="57"/>
        <end position="201"/>
    </location>
</feature>
<dbReference type="EMBL" id="JACHLN010000001">
    <property type="protein sequence ID" value="MBB4837322.1"/>
    <property type="molecule type" value="Genomic_DNA"/>
</dbReference>
<name>A0A7W7JXR7_9SPHN</name>
<evidence type="ECO:0000313" key="3">
    <source>
        <dbReference type="Proteomes" id="UP000575241"/>
    </source>
</evidence>
<accession>A0A7W7JXR7</accession>
<organism evidence="2 3">
    <name type="scientific">Sphingomonas kyeonggiensis</name>
    <dbReference type="NCBI Taxonomy" id="1268553"/>
    <lineage>
        <taxon>Bacteria</taxon>
        <taxon>Pseudomonadati</taxon>
        <taxon>Pseudomonadota</taxon>
        <taxon>Alphaproteobacteria</taxon>
        <taxon>Sphingomonadales</taxon>
        <taxon>Sphingomonadaceae</taxon>
        <taxon>Sphingomonas</taxon>
    </lineage>
</organism>
<gene>
    <name evidence="2" type="ORF">HNP52_000373</name>
</gene>
<protein>
    <recommendedName>
        <fullName evidence="1">DUF4178 domain-containing protein</fullName>
    </recommendedName>
</protein>
<dbReference type="Pfam" id="PF13785">
    <property type="entry name" value="DUF4178"/>
    <property type="match status" value="1"/>
</dbReference>